<dbReference type="PANTHER" id="PTHR47700:SF2">
    <property type="entry name" value="CHITINASE"/>
    <property type="match status" value="1"/>
</dbReference>
<feature type="disulfide bond" evidence="3">
    <location>
        <begin position="143"/>
        <end position="157"/>
    </location>
</feature>
<dbReference type="InterPro" id="IPR001002">
    <property type="entry name" value="Chitin-bd_1"/>
</dbReference>
<organism evidence="8 9">
    <name type="scientific">Penicillium capsulatum</name>
    <dbReference type="NCBI Taxonomy" id="69766"/>
    <lineage>
        <taxon>Eukaryota</taxon>
        <taxon>Fungi</taxon>
        <taxon>Dikarya</taxon>
        <taxon>Ascomycota</taxon>
        <taxon>Pezizomycotina</taxon>
        <taxon>Eurotiomycetes</taxon>
        <taxon>Eurotiomycetidae</taxon>
        <taxon>Eurotiales</taxon>
        <taxon>Aspergillaceae</taxon>
        <taxon>Penicillium</taxon>
    </lineage>
</organism>
<keyword evidence="5" id="KW-0732">Signal</keyword>
<dbReference type="InterPro" id="IPR018392">
    <property type="entry name" value="LysM"/>
</dbReference>
<dbReference type="PROSITE" id="PS51782">
    <property type="entry name" value="LYSM"/>
    <property type="match status" value="1"/>
</dbReference>
<sequence length="355" mass="38293">MGLLRLSGLMMLAAPILLSAATPFFKSIQNVTQYSMQKREAPPSAGKDGICFTHVLLAQQSCQSLAQQYSLTVQDIENYNAQSWGWHGCGQVQEGASICLSPGDPPMPVALGQAICGPQVPGTARPSKYSELSSLNPCPSGQCCSLSGLCGTTPDFCLAKNCISNCGEKHNVPGTAKPVSPAPATDHVPAEVPSAESTKESTKKTAEAERETMTKTQKEIATKAAEKPQPTESWIITIYSQKGCKGDYYILQGYNHNNDGSHECIDIAANANTDLLSSSASCQLWKNEGLSWIKCRESPFKEPKSWFISNGYCTAYSDRKCKSQAGRIYGPWIGCQDGHTISWTPKTYKSLVCGI</sequence>
<protein>
    <recommendedName>
        <fullName evidence="10">LysM domain-containing protein</fullName>
    </recommendedName>
</protein>
<accession>A0A9W9IKI1</accession>
<keyword evidence="1 3" id="KW-0147">Chitin-binding</keyword>
<evidence type="ECO:0000259" key="6">
    <source>
        <dbReference type="PROSITE" id="PS50941"/>
    </source>
</evidence>
<proteinExistence type="predicted"/>
<comment type="caution">
    <text evidence="3">Lacks conserved residue(s) required for the propagation of feature annotation.</text>
</comment>
<dbReference type="InterPro" id="IPR036861">
    <property type="entry name" value="Endochitinase-like_sf"/>
</dbReference>
<dbReference type="InterPro" id="IPR057277">
    <property type="entry name" value="LysM_C"/>
</dbReference>
<dbReference type="Gene3D" id="3.10.350.10">
    <property type="entry name" value="LysM domain"/>
    <property type="match status" value="1"/>
</dbReference>
<reference evidence="8" key="1">
    <citation type="submission" date="2022-11" db="EMBL/GenBank/DDBJ databases">
        <authorList>
            <person name="Petersen C."/>
        </authorList>
    </citation>
    <scope>NUCLEOTIDE SEQUENCE</scope>
    <source>
        <strain evidence="8">IBT 21917</strain>
    </source>
</reference>
<dbReference type="SUPFAM" id="SSF57016">
    <property type="entry name" value="Plant lectins/antimicrobial peptides"/>
    <property type="match status" value="1"/>
</dbReference>
<evidence type="ECO:0000313" key="8">
    <source>
        <dbReference type="EMBL" id="KAJ5179477.1"/>
    </source>
</evidence>
<dbReference type="Pfam" id="PF00187">
    <property type="entry name" value="Chitin_bind_1"/>
    <property type="match status" value="1"/>
</dbReference>
<feature type="disulfide bond" evidence="3">
    <location>
        <begin position="162"/>
        <end position="166"/>
    </location>
</feature>
<dbReference type="EMBL" id="JAPQKO010000002">
    <property type="protein sequence ID" value="KAJ5179477.1"/>
    <property type="molecule type" value="Genomic_DNA"/>
</dbReference>
<evidence type="ECO:0000256" key="1">
    <source>
        <dbReference type="ARBA" id="ARBA00022669"/>
    </source>
</evidence>
<dbReference type="Proteomes" id="UP001146351">
    <property type="component" value="Unassembled WGS sequence"/>
</dbReference>
<dbReference type="InterPro" id="IPR018371">
    <property type="entry name" value="Chitin-binding_1_CS"/>
</dbReference>
<keyword evidence="3" id="KW-1015">Disulfide bond</keyword>
<feature type="signal peptide" evidence="5">
    <location>
        <begin position="1"/>
        <end position="21"/>
    </location>
</feature>
<evidence type="ECO:0008006" key="10">
    <source>
        <dbReference type="Google" id="ProtNLM"/>
    </source>
</evidence>
<dbReference type="GO" id="GO:0008061">
    <property type="term" value="F:chitin binding"/>
    <property type="evidence" value="ECO:0007669"/>
    <property type="project" value="UniProtKB-UniRule"/>
</dbReference>
<evidence type="ECO:0000259" key="7">
    <source>
        <dbReference type="PROSITE" id="PS51782"/>
    </source>
</evidence>
<dbReference type="InterPro" id="IPR053214">
    <property type="entry name" value="LysM12-like"/>
</dbReference>
<feature type="disulfide bond" evidence="3">
    <location>
        <begin position="138"/>
        <end position="150"/>
    </location>
</feature>
<dbReference type="InterPro" id="IPR036779">
    <property type="entry name" value="LysM_dom_sf"/>
</dbReference>
<dbReference type="PROSITE" id="PS00026">
    <property type="entry name" value="CHIT_BIND_I_1"/>
    <property type="match status" value="1"/>
</dbReference>
<evidence type="ECO:0000313" key="9">
    <source>
        <dbReference type="Proteomes" id="UP001146351"/>
    </source>
</evidence>
<dbReference type="PROSITE" id="PS50941">
    <property type="entry name" value="CHIT_BIND_I_2"/>
    <property type="match status" value="1"/>
</dbReference>
<feature type="compositionally biased region" description="Basic and acidic residues" evidence="4">
    <location>
        <begin position="197"/>
        <end position="213"/>
    </location>
</feature>
<feature type="chain" id="PRO_5040903056" description="LysM domain-containing protein" evidence="5">
    <location>
        <begin position="22"/>
        <end position="355"/>
    </location>
</feature>
<dbReference type="OrthoDB" id="73875at2759"/>
<gene>
    <name evidence="8" type="ORF">N7492_002687</name>
</gene>
<evidence type="ECO:0000256" key="2">
    <source>
        <dbReference type="ARBA" id="ARBA00023026"/>
    </source>
</evidence>
<dbReference type="Pfam" id="PF25139">
    <property type="entry name" value="LysM14_C"/>
    <property type="match status" value="1"/>
</dbReference>
<feature type="domain" description="LysM" evidence="7">
    <location>
        <begin position="52"/>
        <end position="100"/>
    </location>
</feature>
<keyword evidence="2" id="KW-0843">Virulence</keyword>
<evidence type="ECO:0000256" key="4">
    <source>
        <dbReference type="SAM" id="MobiDB-lite"/>
    </source>
</evidence>
<name>A0A9W9IKI1_9EURO</name>
<keyword evidence="9" id="KW-1185">Reference proteome</keyword>
<dbReference type="PANTHER" id="PTHR47700">
    <property type="entry name" value="V CHITINASE, PUTATIVE (AFU_ORTHOLOGUE AFUA_6G13720)-RELATED"/>
    <property type="match status" value="1"/>
</dbReference>
<dbReference type="Gene3D" id="3.30.60.10">
    <property type="entry name" value="Endochitinase-like"/>
    <property type="match status" value="1"/>
</dbReference>
<feature type="domain" description="Chitin-binding type-1" evidence="6">
    <location>
        <begin position="113"/>
        <end position="168"/>
    </location>
</feature>
<feature type="region of interest" description="Disordered" evidence="4">
    <location>
        <begin position="177"/>
        <end position="213"/>
    </location>
</feature>
<dbReference type="AlphaFoldDB" id="A0A9W9IKI1"/>
<reference evidence="8" key="2">
    <citation type="journal article" date="2023" name="IMA Fungus">
        <title>Comparative genomic study of the Penicillium genus elucidates a diverse pangenome and 15 lateral gene transfer events.</title>
        <authorList>
            <person name="Petersen C."/>
            <person name="Sorensen T."/>
            <person name="Nielsen M.R."/>
            <person name="Sondergaard T.E."/>
            <person name="Sorensen J.L."/>
            <person name="Fitzpatrick D.A."/>
            <person name="Frisvad J.C."/>
            <person name="Nielsen K.L."/>
        </authorList>
    </citation>
    <scope>NUCLEOTIDE SEQUENCE</scope>
    <source>
        <strain evidence="8">IBT 21917</strain>
    </source>
</reference>
<evidence type="ECO:0000256" key="3">
    <source>
        <dbReference type="PROSITE-ProRule" id="PRU00261"/>
    </source>
</evidence>
<comment type="caution">
    <text evidence="8">The sequence shown here is derived from an EMBL/GenBank/DDBJ whole genome shotgun (WGS) entry which is preliminary data.</text>
</comment>
<evidence type="ECO:0000256" key="5">
    <source>
        <dbReference type="SAM" id="SignalP"/>
    </source>
</evidence>